<dbReference type="SUPFAM" id="SSF53850">
    <property type="entry name" value="Periplasmic binding protein-like II"/>
    <property type="match status" value="1"/>
</dbReference>
<name>A0A6B0XXI0_9RHOB</name>
<organism evidence="4">
    <name type="scientific">Boseongicola sp. SB0664_bin_43</name>
    <dbReference type="NCBI Taxonomy" id="2604844"/>
    <lineage>
        <taxon>Bacteria</taxon>
        <taxon>Pseudomonadati</taxon>
        <taxon>Pseudomonadota</taxon>
        <taxon>Alphaproteobacteria</taxon>
        <taxon>Rhodobacterales</taxon>
        <taxon>Paracoccaceae</taxon>
        <taxon>Boseongicola</taxon>
    </lineage>
</organism>
<feature type="domain" description="LysR substrate-binding" evidence="3">
    <location>
        <begin position="3"/>
        <end position="129"/>
    </location>
</feature>
<evidence type="ECO:0000313" key="4">
    <source>
        <dbReference type="EMBL" id="MXY33424.1"/>
    </source>
</evidence>
<accession>A0A6B0XXI0</accession>
<dbReference type="PANTHER" id="PTHR30537">
    <property type="entry name" value="HTH-TYPE TRANSCRIPTIONAL REGULATOR"/>
    <property type="match status" value="1"/>
</dbReference>
<proteinExistence type="inferred from homology"/>
<feature type="region of interest" description="Disordered" evidence="2">
    <location>
        <begin position="138"/>
        <end position="159"/>
    </location>
</feature>
<evidence type="ECO:0000259" key="3">
    <source>
        <dbReference type="Pfam" id="PF03466"/>
    </source>
</evidence>
<dbReference type="Pfam" id="PF03466">
    <property type="entry name" value="LysR_substrate"/>
    <property type="match status" value="1"/>
</dbReference>
<sequence length="159" mass="17529">MTVNMRLYASREYLAVNGAPSTRDQLHGHRLVSQSPATELPASIHQWILPFLKTGHCSHMTVSNYFGVLPAVLNGVGIGLLPDYVTNGFPQLVRVLPDEQSRDVPVYLAYPEELRNSKRVAAFREFVIQEIFAFRKSHKPGGGEARDGTTDCGGSTETS</sequence>
<reference evidence="4" key="1">
    <citation type="submission" date="2019-09" db="EMBL/GenBank/DDBJ databases">
        <title>Characterisation of the sponge microbiome using genome-centric metagenomics.</title>
        <authorList>
            <person name="Engelberts J.P."/>
            <person name="Robbins S.J."/>
            <person name="De Goeij J.M."/>
            <person name="Aranda M."/>
            <person name="Bell S.C."/>
            <person name="Webster N.S."/>
        </authorList>
    </citation>
    <scope>NUCLEOTIDE SEQUENCE</scope>
    <source>
        <strain evidence="4">SB0664_bin_43</strain>
    </source>
</reference>
<gene>
    <name evidence="4" type="ORF">F4Y60_04915</name>
</gene>
<dbReference type="InterPro" id="IPR058163">
    <property type="entry name" value="LysR-type_TF_proteobact-type"/>
</dbReference>
<comment type="caution">
    <text evidence="4">The sequence shown here is derived from an EMBL/GenBank/DDBJ whole genome shotgun (WGS) entry which is preliminary data.</text>
</comment>
<dbReference type="PANTHER" id="PTHR30537:SF3">
    <property type="entry name" value="TRANSCRIPTIONAL REGULATORY PROTEIN"/>
    <property type="match status" value="1"/>
</dbReference>
<dbReference type="EMBL" id="VXRY01000194">
    <property type="protein sequence ID" value="MXY33424.1"/>
    <property type="molecule type" value="Genomic_DNA"/>
</dbReference>
<dbReference type="GO" id="GO:0043565">
    <property type="term" value="F:sequence-specific DNA binding"/>
    <property type="evidence" value="ECO:0007669"/>
    <property type="project" value="TreeGrafter"/>
</dbReference>
<evidence type="ECO:0000256" key="2">
    <source>
        <dbReference type="SAM" id="MobiDB-lite"/>
    </source>
</evidence>
<evidence type="ECO:0000256" key="1">
    <source>
        <dbReference type="ARBA" id="ARBA00009437"/>
    </source>
</evidence>
<protein>
    <recommendedName>
        <fullName evidence="3">LysR substrate-binding domain-containing protein</fullName>
    </recommendedName>
</protein>
<dbReference type="AlphaFoldDB" id="A0A6B0XXI0"/>
<dbReference type="Gene3D" id="3.40.190.290">
    <property type="match status" value="1"/>
</dbReference>
<dbReference type="GO" id="GO:0003700">
    <property type="term" value="F:DNA-binding transcription factor activity"/>
    <property type="evidence" value="ECO:0007669"/>
    <property type="project" value="TreeGrafter"/>
</dbReference>
<dbReference type="GO" id="GO:0006351">
    <property type="term" value="P:DNA-templated transcription"/>
    <property type="evidence" value="ECO:0007669"/>
    <property type="project" value="TreeGrafter"/>
</dbReference>
<dbReference type="InterPro" id="IPR005119">
    <property type="entry name" value="LysR_subst-bd"/>
</dbReference>
<comment type="similarity">
    <text evidence="1">Belongs to the LysR transcriptional regulatory family.</text>
</comment>